<dbReference type="RefSeq" id="WP_124910339.1">
    <property type="nucleotide sequence ID" value="NZ_RQJP01000007.1"/>
</dbReference>
<accession>A0A3P1CB85</accession>
<dbReference type="OrthoDB" id="923694at2"/>
<reference evidence="1 2" key="1">
    <citation type="submission" date="2018-11" db="EMBL/GenBank/DDBJ databases">
        <authorList>
            <person name="Zhou Z."/>
            <person name="Wang G."/>
        </authorList>
    </citation>
    <scope>NUCLEOTIDE SEQUENCE [LARGE SCALE GENOMIC DNA]</scope>
    <source>
        <strain evidence="1 2">KCTC42998</strain>
    </source>
</reference>
<dbReference type="Gene3D" id="2.60.120.380">
    <property type="match status" value="2"/>
</dbReference>
<evidence type="ECO:0000313" key="2">
    <source>
        <dbReference type="Proteomes" id="UP000274271"/>
    </source>
</evidence>
<name>A0A3P1CB85_9BACT</name>
<dbReference type="Proteomes" id="UP000274271">
    <property type="component" value="Unassembled WGS sequence"/>
</dbReference>
<comment type="caution">
    <text evidence="1">The sequence shown here is derived from an EMBL/GenBank/DDBJ whole genome shotgun (WGS) entry which is preliminary data.</text>
</comment>
<evidence type="ECO:0008006" key="3">
    <source>
        <dbReference type="Google" id="ProtNLM"/>
    </source>
</evidence>
<protein>
    <recommendedName>
        <fullName evidence="3">Peptidase C-terminal archaeal/bacterial domain-containing protein</fullName>
    </recommendedName>
</protein>
<dbReference type="PROSITE" id="PS51257">
    <property type="entry name" value="PROKAR_LIPOPROTEIN"/>
    <property type="match status" value="1"/>
</dbReference>
<organism evidence="1 2">
    <name type="scientific">Larkinella knui</name>
    <dbReference type="NCBI Taxonomy" id="2025310"/>
    <lineage>
        <taxon>Bacteria</taxon>
        <taxon>Pseudomonadati</taxon>
        <taxon>Bacteroidota</taxon>
        <taxon>Cytophagia</taxon>
        <taxon>Cytophagales</taxon>
        <taxon>Spirosomataceae</taxon>
        <taxon>Larkinella</taxon>
    </lineage>
</organism>
<sequence>MKDLLVLVLLTAALLVGCKKEEKVDPAPDPVLTPQKVTGSWVAAQGGGGGFNNFDSFKNYQFNFEVKDANQDVLVELISPTINVQYALFDPLGQRMDASGQERSLSRLYKQLGAGKYRVVVTADRRAVGNFELTMLGVNGKPVPIPFATLQTGTQNWGKLGGGGTEFTFKNHFYTVDVTEDNTTVDIELLSADTDISLYVYDGLGQRVAYTSGGRYKYILQATRKGSYTVTAGTQNRGDVGDYQLNLFGKVANLKRIESQVTTVTGKWDTSSPTSTLFPYEPYNTYSLQLTATNSPLDVELSSPDINVDIRLQTSVGNQIAYATSGTRKSIYLVAEKVAQGSYRIKVSAYRKEYGNYTLTVHGQFADLKKI</sequence>
<proteinExistence type="predicted"/>
<evidence type="ECO:0000313" key="1">
    <source>
        <dbReference type="EMBL" id="RRB10326.1"/>
    </source>
</evidence>
<dbReference type="AlphaFoldDB" id="A0A3P1CB85"/>
<keyword evidence="2" id="KW-1185">Reference proteome</keyword>
<dbReference type="EMBL" id="RQJP01000007">
    <property type="protein sequence ID" value="RRB10326.1"/>
    <property type="molecule type" value="Genomic_DNA"/>
</dbReference>
<gene>
    <name evidence="1" type="ORF">EHT87_29305</name>
</gene>